<evidence type="ECO:0000313" key="1">
    <source>
        <dbReference type="EMBL" id="KAK5780684.1"/>
    </source>
</evidence>
<sequence>MSKVKYMNCINNSIPNSYIKEYTNNELFTKQTGYTPLTHYQQQIPSSINMLNIPFYPNNTNPVCGLNMDIPVINEQNAIKKFNSGTTRSDSSSSSTSSSAMSSLSMNHNKYYNENSLYVNDSDLDLLDFKHRNNLSKLFEDDLIYCPRSLLSKQDLQRADMLLYEQSLPQNYFTNTYNKLTVESPCLTTTNMHSMKFNPYTSKSFNPTLPL</sequence>
<evidence type="ECO:0000313" key="2">
    <source>
        <dbReference type="Proteomes" id="UP001306508"/>
    </source>
</evidence>
<dbReference type="EMBL" id="JAWIZZ010000040">
    <property type="protein sequence ID" value="KAK5780684.1"/>
    <property type="molecule type" value="Genomic_DNA"/>
</dbReference>
<protein>
    <submittedName>
        <fullName evidence="1">Uncharacterized protein</fullName>
    </submittedName>
</protein>
<name>A0AAN7WLE5_9SACH</name>
<comment type="caution">
    <text evidence="1">The sequence shown here is derived from an EMBL/GenBank/DDBJ whole genome shotgun (WGS) entry which is preliminary data.</text>
</comment>
<gene>
    <name evidence="1" type="ORF">RI543_001806</name>
</gene>
<proteinExistence type="predicted"/>
<dbReference type="AlphaFoldDB" id="A0AAN7WLE5"/>
<keyword evidence="2" id="KW-1185">Reference proteome</keyword>
<reference evidence="2" key="1">
    <citation type="submission" date="2023-07" db="EMBL/GenBank/DDBJ databases">
        <title>A draft genome of Kazachstania heterogenica Y-27499.</title>
        <authorList>
            <person name="Donic C."/>
            <person name="Kralova J.S."/>
            <person name="Fidel L."/>
            <person name="Ben-Dor S."/>
            <person name="Jung S."/>
        </authorList>
    </citation>
    <scope>NUCLEOTIDE SEQUENCE [LARGE SCALE GENOMIC DNA]</scope>
    <source>
        <strain evidence="2">Y27499</strain>
    </source>
</reference>
<organism evidence="1 2">
    <name type="scientific">Arxiozyma heterogenica</name>
    <dbReference type="NCBI Taxonomy" id="278026"/>
    <lineage>
        <taxon>Eukaryota</taxon>
        <taxon>Fungi</taxon>
        <taxon>Dikarya</taxon>
        <taxon>Ascomycota</taxon>
        <taxon>Saccharomycotina</taxon>
        <taxon>Saccharomycetes</taxon>
        <taxon>Saccharomycetales</taxon>
        <taxon>Saccharomycetaceae</taxon>
        <taxon>Arxiozyma</taxon>
    </lineage>
</organism>
<dbReference type="Proteomes" id="UP001306508">
    <property type="component" value="Unassembled WGS sequence"/>
</dbReference>
<accession>A0AAN7WLE5</accession>